<evidence type="ECO:0000313" key="3">
    <source>
        <dbReference type="Proteomes" id="UP001151518"/>
    </source>
</evidence>
<evidence type="ECO:0000313" key="2">
    <source>
        <dbReference type="EMBL" id="KAJ2678016.1"/>
    </source>
</evidence>
<dbReference type="EMBL" id="JANBTW010000025">
    <property type="protein sequence ID" value="KAJ2678016.1"/>
    <property type="molecule type" value="Genomic_DNA"/>
</dbReference>
<gene>
    <name evidence="2" type="ORF">GGI25_002659</name>
</gene>
<proteinExistence type="predicted"/>
<feature type="region of interest" description="Disordered" evidence="1">
    <location>
        <begin position="127"/>
        <end position="148"/>
    </location>
</feature>
<organism evidence="2 3">
    <name type="scientific">Coemansia spiralis</name>
    <dbReference type="NCBI Taxonomy" id="417178"/>
    <lineage>
        <taxon>Eukaryota</taxon>
        <taxon>Fungi</taxon>
        <taxon>Fungi incertae sedis</taxon>
        <taxon>Zoopagomycota</taxon>
        <taxon>Kickxellomycotina</taxon>
        <taxon>Kickxellomycetes</taxon>
        <taxon>Kickxellales</taxon>
        <taxon>Kickxellaceae</taxon>
        <taxon>Coemansia</taxon>
    </lineage>
</organism>
<name>A0A9W8G8H6_9FUNG</name>
<accession>A0A9W8G8H6</accession>
<comment type="caution">
    <text evidence="2">The sequence shown here is derived from an EMBL/GenBank/DDBJ whole genome shotgun (WGS) entry which is preliminary data.</text>
</comment>
<evidence type="ECO:0000256" key="1">
    <source>
        <dbReference type="SAM" id="MobiDB-lite"/>
    </source>
</evidence>
<dbReference type="OrthoDB" id="79171at2759"/>
<protein>
    <recommendedName>
        <fullName evidence="4">Tudor domain-containing protein</fullName>
    </recommendedName>
</protein>
<dbReference type="AlphaFoldDB" id="A0A9W8G8H6"/>
<sequence length="148" mass="15908">MDAAEIEIYITKLSEVELALSADPTNKELAQLKHEIEDLLALSSQLRETPSTPLAKASKDDGAGKRQARPDNKKAVVQKGKVAKKDNVSEGQQAWLKFAKSGKKLKAKAINKQSIFKSPDTVAGKVGVANSGRGMTRNPSAKKHSVDS</sequence>
<reference evidence="2" key="1">
    <citation type="submission" date="2022-07" db="EMBL/GenBank/DDBJ databases">
        <title>Phylogenomic reconstructions and comparative analyses of Kickxellomycotina fungi.</title>
        <authorList>
            <person name="Reynolds N.K."/>
            <person name="Stajich J.E."/>
            <person name="Barry K."/>
            <person name="Grigoriev I.V."/>
            <person name="Crous P."/>
            <person name="Smith M.E."/>
        </authorList>
    </citation>
    <scope>NUCLEOTIDE SEQUENCE</scope>
    <source>
        <strain evidence="2">NRRL 3115</strain>
    </source>
</reference>
<dbReference type="Proteomes" id="UP001151518">
    <property type="component" value="Unassembled WGS sequence"/>
</dbReference>
<feature type="compositionally biased region" description="Basic and acidic residues" evidence="1">
    <location>
        <begin position="57"/>
        <end position="74"/>
    </location>
</feature>
<evidence type="ECO:0008006" key="4">
    <source>
        <dbReference type="Google" id="ProtNLM"/>
    </source>
</evidence>
<feature type="region of interest" description="Disordered" evidence="1">
    <location>
        <begin position="47"/>
        <end position="85"/>
    </location>
</feature>